<evidence type="ECO:0000313" key="3">
    <source>
        <dbReference type="Proteomes" id="UP000734854"/>
    </source>
</evidence>
<evidence type="ECO:0000313" key="2">
    <source>
        <dbReference type="EMBL" id="KAG6492386.1"/>
    </source>
</evidence>
<evidence type="ECO:0000256" key="1">
    <source>
        <dbReference type="ARBA" id="ARBA00022737"/>
    </source>
</evidence>
<protein>
    <recommendedName>
        <fullName evidence="4">Pentatricopeptide repeat-containing protein</fullName>
    </recommendedName>
</protein>
<proteinExistence type="predicted"/>
<dbReference type="Proteomes" id="UP000734854">
    <property type="component" value="Unassembled WGS sequence"/>
</dbReference>
<dbReference type="GO" id="GO:0003723">
    <property type="term" value="F:RNA binding"/>
    <property type="evidence" value="ECO:0007669"/>
    <property type="project" value="InterPro"/>
</dbReference>
<dbReference type="EMBL" id="JACMSC010000013">
    <property type="protein sequence ID" value="KAG6492386.1"/>
    <property type="molecule type" value="Genomic_DNA"/>
</dbReference>
<dbReference type="InterPro" id="IPR046960">
    <property type="entry name" value="PPR_At4g14850-like_plant"/>
</dbReference>
<dbReference type="PANTHER" id="PTHR47926">
    <property type="entry name" value="PENTATRICOPEPTIDE REPEAT-CONTAINING PROTEIN"/>
    <property type="match status" value="1"/>
</dbReference>
<dbReference type="GO" id="GO:0009451">
    <property type="term" value="P:RNA modification"/>
    <property type="evidence" value="ECO:0007669"/>
    <property type="project" value="InterPro"/>
</dbReference>
<dbReference type="Pfam" id="PF01535">
    <property type="entry name" value="PPR"/>
    <property type="match status" value="2"/>
</dbReference>
<dbReference type="InterPro" id="IPR011990">
    <property type="entry name" value="TPR-like_helical_dom_sf"/>
</dbReference>
<dbReference type="Gene3D" id="1.25.40.10">
    <property type="entry name" value="Tetratricopeptide repeat domain"/>
    <property type="match status" value="1"/>
</dbReference>
<keyword evidence="3" id="KW-1185">Reference proteome</keyword>
<comment type="caution">
    <text evidence="2">The sequence shown here is derived from an EMBL/GenBank/DDBJ whole genome shotgun (WGS) entry which is preliminary data.</text>
</comment>
<evidence type="ECO:0008006" key="4">
    <source>
        <dbReference type="Google" id="ProtNLM"/>
    </source>
</evidence>
<keyword evidence="1" id="KW-0677">Repeat</keyword>
<gene>
    <name evidence="2" type="ORF">ZIOFF_047349</name>
</gene>
<reference evidence="2 3" key="1">
    <citation type="submission" date="2020-08" db="EMBL/GenBank/DDBJ databases">
        <title>Plant Genome Project.</title>
        <authorList>
            <person name="Zhang R.-G."/>
        </authorList>
    </citation>
    <scope>NUCLEOTIDE SEQUENCE [LARGE SCALE GENOMIC DNA]</scope>
    <source>
        <tissue evidence="2">Rhizome</tissue>
    </source>
</reference>
<sequence>MLYLSSDANRFTLSSLMSSIVNVIEQFHSLTIALGLDSYVFVNNTLISSYSKGDFLVEVEPVFNEMFCKRVVVSWNCMIATFGQHRWGLKALTYLRHRSNLPTCYNTLLSALATANSGTYACDVLVRKCFKIDMLKLANMFTTFMVMKDLADDAQYHVHMTKNDFARKSHFDSDLIDLYLKVSWIVDAMKVFKEVDDPDLVVWNMIISGYLLNDEFLEQGLKLL</sequence>
<dbReference type="PANTHER" id="PTHR47926:SF505">
    <property type="entry name" value="PENTATRICOPEPTIDE REPEAT (PPR) SUPERFAMILY PROTEIN"/>
    <property type="match status" value="1"/>
</dbReference>
<dbReference type="AlphaFoldDB" id="A0A8J5FP08"/>
<name>A0A8J5FP08_ZINOF</name>
<organism evidence="2 3">
    <name type="scientific">Zingiber officinale</name>
    <name type="common">Ginger</name>
    <name type="synonym">Amomum zingiber</name>
    <dbReference type="NCBI Taxonomy" id="94328"/>
    <lineage>
        <taxon>Eukaryota</taxon>
        <taxon>Viridiplantae</taxon>
        <taxon>Streptophyta</taxon>
        <taxon>Embryophyta</taxon>
        <taxon>Tracheophyta</taxon>
        <taxon>Spermatophyta</taxon>
        <taxon>Magnoliopsida</taxon>
        <taxon>Liliopsida</taxon>
        <taxon>Zingiberales</taxon>
        <taxon>Zingiberaceae</taxon>
        <taxon>Zingiber</taxon>
    </lineage>
</organism>
<accession>A0A8J5FP08</accession>
<dbReference type="InterPro" id="IPR002885">
    <property type="entry name" value="PPR_rpt"/>
</dbReference>